<feature type="transmembrane region" description="Helical" evidence="2">
    <location>
        <begin position="146"/>
        <end position="165"/>
    </location>
</feature>
<feature type="transmembrane region" description="Helical" evidence="2">
    <location>
        <begin position="244"/>
        <end position="266"/>
    </location>
</feature>
<dbReference type="InterPro" id="IPR036259">
    <property type="entry name" value="MFS_trans_sf"/>
</dbReference>
<dbReference type="InterPro" id="IPR050327">
    <property type="entry name" value="Proton-linked_MCT"/>
</dbReference>
<sequence length="483" mass="53113">MSESTAMTLPMASSTHEKGWSWVVLSSCFIINGFSFTLPKIISTFFKDIIHEFGVGYRDTAWFSSILLAMLYGIGPISSVLVNRFTCRPVMIAGGILASLGMIIASFCTTMIQLYVMIGITGMGLALNFQPSLVMISHYFDKRRPFANGLSASGSPAFLVIFSPLGEYLVNNYGWRGGFLIIGGLLLHCCLCGAVMRPLKQPNNQEFVLRNTDANCVAVHDSLKASRMKRPLFDFTVLKNRSSVIYLVAVTIMVLGFYVPPLFIVNYAKDIGISSPKAAFLLSVLGIVDIFARLLTGTVSSHPRVNPYTTYLFSFALLCNGLTDITSFFISNYNDFVCYCFFFGFVYGVVSALQFEVLMSIVNREMFSSAVGLDLLFESVTVLVGPPAAGYILDRTESYNIIFFTAGSLVFLSGIVIGFGKYFCFDMESSLQCKEAADSAMNNGNGQVKLFKYGEAKYDCKSVLKIPVTLEDLEEQSSSAQTI</sequence>
<proteinExistence type="predicted"/>
<dbReference type="Ensembl" id="ENSEBUT00000011627.1">
    <property type="protein sequence ID" value="ENSEBUP00000011068.1"/>
    <property type="gene ID" value="ENSEBUG00000007102.1"/>
</dbReference>
<dbReference type="PANTHER" id="PTHR11360">
    <property type="entry name" value="MONOCARBOXYLATE TRANSPORTER"/>
    <property type="match status" value="1"/>
</dbReference>
<dbReference type="OMA" id="FWNNAHH"/>
<dbReference type="AlphaFoldDB" id="A0A8C4Q771"/>
<feature type="transmembrane region" description="Helical" evidence="2">
    <location>
        <begin position="20"/>
        <end position="42"/>
    </location>
</feature>
<feature type="domain" description="Major facilitator superfamily (MFS) profile" evidence="3">
    <location>
        <begin position="21"/>
        <end position="425"/>
    </location>
</feature>
<dbReference type="GeneTree" id="ENSGT00940000158181"/>
<dbReference type="InterPro" id="IPR020846">
    <property type="entry name" value="MFS_dom"/>
</dbReference>
<evidence type="ECO:0000256" key="2">
    <source>
        <dbReference type="SAM" id="Phobius"/>
    </source>
</evidence>
<dbReference type="Pfam" id="PF07690">
    <property type="entry name" value="MFS_1"/>
    <property type="match status" value="1"/>
</dbReference>
<dbReference type="Ensembl" id="ENSEBUT00000011636.1">
    <property type="protein sequence ID" value="ENSEBUP00000011076.1"/>
    <property type="gene ID" value="ENSEBUG00000007102.1"/>
</dbReference>
<dbReference type="Gene3D" id="1.20.1250.20">
    <property type="entry name" value="MFS general substrate transporter like domains"/>
    <property type="match status" value="1"/>
</dbReference>
<reference evidence="4" key="1">
    <citation type="submission" date="2025-05" db="UniProtKB">
        <authorList>
            <consortium name="Ensembl"/>
        </authorList>
    </citation>
    <scope>IDENTIFICATION</scope>
</reference>
<evidence type="ECO:0000259" key="3">
    <source>
        <dbReference type="PROSITE" id="PS50850"/>
    </source>
</evidence>
<feature type="transmembrane region" description="Helical" evidence="2">
    <location>
        <begin position="399"/>
        <end position="424"/>
    </location>
</feature>
<dbReference type="GO" id="GO:0015650">
    <property type="term" value="F:lactate:proton symporter activity"/>
    <property type="evidence" value="ECO:0007669"/>
    <property type="project" value="TreeGrafter"/>
</dbReference>
<dbReference type="Ensembl" id="ENSEBUT00000011610.1">
    <property type="protein sequence ID" value="ENSEBUP00000011051.1"/>
    <property type="gene ID" value="ENSEBUG00000007102.1"/>
</dbReference>
<dbReference type="Ensembl" id="ENSEBUT00000011645.1">
    <property type="protein sequence ID" value="ENSEBUP00000011086.1"/>
    <property type="gene ID" value="ENSEBUG00000007102.1"/>
</dbReference>
<evidence type="ECO:0000256" key="1">
    <source>
        <dbReference type="ARBA" id="ARBA00004141"/>
    </source>
</evidence>
<feature type="transmembrane region" description="Helical" evidence="2">
    <location>
        <begin position="177"/>
        <end position="196"/>
    </location>
</feature>
<feature type="transmembrane region" description="Helical" evidence="2">
    <location>
        <begin position="336"/>
        <end position="359"/>
    </location>
</feature>
<dbReference type="PANTHER" id="PTHR11360:SF27">
    <property type="entry name" value="MONOCARBOXYLATE TRANSPORTER 4"/>
    <property type="match status" value="1"/>
</dbReference>
<organism evidence="4 5">
    <name type="scientific">Eptatretus burgeri</name>
    <name type="common">Inshore hagfish</name>
    <dbReference type="NCBI Taxonomy" id="7764"/>
    <lineage>
        <taxon>Eukaryota</taxon>
        <taxon>Metazoa</taxon>
        <taxon>Chordata</taxon>
        <taxon>Craniata</taxon>
        <taxon>Vertebrata</taxon>
        <taxon>Cyclostomata</taxon>
        <taxon>Myxini</taxon>
        <taxon>Myxiniformes</taxon>
        <taxon>Myxinidae</taxon>
        <taxon>Eptatretinae</taxon>
        <taxon>Eptatretus</taxon>
    </lineage>
</organism>
<keyword evidence="2" id="KW-1133">Transmembrane helix</keyword>
<accession>A0A8C4Q771</accession>
<feature type="transmembrane region" description="Helical" evidence="2">
    <location>
        <begin position="89"/>
        <end position="107"/>
    </location>
</feature>
<name>A0A8C4Q771_EPTBU</name>
<keyword evidence="2" id="KW-0812">Transmembrane</keyword>
<dbReference type="GO" id="GO:0016323">
    <property type="term" value="C:basolateral plasma membrane"/>
    <property type="evidence" value="ECO:0007669"/>
    <property type="project" value="TreeGrafter"/>
</dbReference>
<feature type="transmembrane region" description="Helical" evidence="2">
    <location>
        <begin position="308"/>
        <end position="330"/>
    </location>
</feature>
<feature type="transmembrane region" description="Helical" evidence="2">
    <location>
        <begin position="278"/>
        <end position="296"/>
    </location>
</feature>
<keyword evidence="5" id="KW-1185">Reference proteome</keyword>
<comment type="subcellular location">
    <subcellularLocation>
        <location evidence="1">Membrane</location>
        <topology evidence="1">Multi-pass membrane protein</topology>
    </subcellularLocation>
</comment>
<feature type="transmembrane region" description="Helical" evidence="2">
    <location>
        <begin position="62"/>
        <end position="82"/>
    </location>
</feature>
<protein>
    <submittedName>
        <fullName evidence="4">Solute carrier family 16 member 3</fullName>
    </submittedName>
</protein>
<dbReference type="SUPFAM" id="SSF103473">
    <property type="entry name" value="MFS general substrate transporter"/>
    <property type="match status" value="1"/>
</dbReference>
<keyword evidence="2" id="KW-0472">Membrane</keyword>
<dbReference type="Proteomes" id="UP000694388">
    <property type="component" value="Unplaced"/>
</dbReference>
<evidence type="ECO:0000313" key="4">
    <source>
        <dbReference type="Ensembl" id="ENSEBUP00000011068.1"/>
    </source>
</evidence>
<dbReference type="InterPro" id="IPR011701">
    <property type="entry name" value="MFS"/>
</dbReference>
<evidence type="ECO:0000313" key="5">
    <source>
        <dbReference type="Proteomes" id="UP000694388"/>
    </source>
</evidence>
<dbReference type="PROSITE" id="PS50850">
    <property type="entry name" value="MFS"/>
    <property type="match status" value="1"/>
</dbReference>